<organism evidence="1 2">
    <name type="scientific">Helianthus annuus</name>
    <name type="common">Common sunflower</name>
    <dbReference type="NCBI Taxonomy" id="4232"/>
    <lineage>
        <taxon>Eukaryota</taxon>
        <taxon>Viridiplantae</taxon>
        <taxon>Streptophyta</taxon>
        <taxon>Embryophyta</taxon>
        <taxon>Tracheophyta</taxon>
        <taxon>Spermatophyta</taxon>
        <taxon>Magnoliopsida</taxon>
        <taxon>eudicotyledons</taxon>
        <taxon>Gunneridae</taxon>
        <taxon>Pentapetalae</taxon>
        <taxon>asterids</taxon>
        <taxon>campanulids</taxon>
        <taxon>Asterales</taxon>
        <taxon>Asteraceae</taxon>
        <taxon>Asteroideae</taxon>
        <taxon>Heliantheae alliance</taxon>
        <taxon>Heliantheae</taxon>
        <taxon>Helianthus</taxon>
    </lineage>
</organism>
<reference evidence="1" key="2">
    <citation type="submission" date="2020-06" db="EMBL/GenBank/DDBJ databases">
        <title>Helianthus annuus Genome sequencing and assembly Release 2.</title>
        <authorList>
            <person name="Gouzy J."/>
            <person name="Langlade N."/>
            <person name="Munos S."/>
        </authorList>
    </citation>
    <scope>NUCLEOTIDE SEQUENCE</scope>
    <source>
        <tissue evidence="1">Leaves</tissue>
    </source>
</reference>
<keyword evidence="2" id="KW-1185">Reference proteome</keyword>
<accession>A0A9K3NR96</accession>
<evidence type="ECO:0000313" key="1">
    <source>
        <dbReference type="EMBL" id="KAF5809914.1"/>
    </source>
</evidence>
<reference evidence="1" key="1">
    <citation type="journal article" date="2017" name="Nature">
        <title>The sunflower genome provides insights into oil metabolism, flowering and Asterid evolution.</title>
        <authorList>
            <person name="Badouin H."/>
            <person name="Gouzy J."/>
            <person name="Grassa C.J."/>
            <person name="Murat F."/>
            <person name="Staton S.E."/>
            <person name="Cottret L."/>
            <person name="Lelandais-Briere C."/>
            <person name="Owens G.L."/>
            <person name="Carrere S."/>
            <person name="Mayjonade B."/>
            <person name="Legrand L."/>
            <person name="Gill N."/>
            <person name="Kane N.C."/>
            <person name="Bowers J.E."/>
            <person name="Hubner S."/>
            <person name="Bellec A."/>
            <person name="Berard A."/>
            <person name="Berges H."/>
            <person name="Blanchet N."/>
            <person name="Boniface M.C."/>
            <person name="Brunel D."/>
            <person name="Catrice O."/>
            <person name="Chaidir N."/>
            <person name="Claudel C."/>
            <person name="Donnadieu C."/>
            <person name="Faraut T."/>
            <person name="Fievet G."/>
            <person name="Helmstetter N."/>
            <person name="King M."/>
            <person name="Knapp S.J."/>
            <person name="Lai Z."/>
            <person name="Le Paslier M.C."/>
            <person name="Lippi Y."/>
            <person name="Lorenzon L."/>
            <person name="Mandel J.R."/>
            <person name="Marage G."/>
            <person name="Marchand G."/>
            <person name="Marquand E."/>
            <person name="Bret-Mestries E."/>
            <person name="Morien E."/>
            <person name="Nambeesan S."/>
            <person name="Nguyen T."/>
            <person name="Pegot-Espagnet P."/>
            <person name="Pouilly N."/>
            <person name="Raftis F."/>
            <person name="Sallet E."/>
            <person name="Schiex T."/>
            <person name="Thomas J."/>
            <person name="Vandecasteele C."/>
            <person name="Vares D."/>
            <person name="Vear F."/>
            <person name="Vautrin S."/>
            <person name="Crespi M."/>
            <person name="Mangin B."/>
            <person name="Burke J.M."/>
            <person name="Salse J."/>
            <person name="Munos S."/>
            <person name="Vincourt P."/>
            <person name="Rieseberg L.H."/>
            <person name="Langlade N.B."/>
        </authorList>
    </citation>
    <scope>NUCLEOTIDE SEQUENCE</scope>
    <source>
        <tissue evidence="1">Leaves</tissue>
    </source>
</reference>
<proteinExistence type="predicted"/>
<gene>
    <name evidence="1" type="ORF">HanXRQr2_Chr04g0163051</name>
</gene>
<dbReference type="Proteomes" id="UP000215914">
    <property type="component" value="Unassembled WGS sequence"/>
</dbReference>
<sequence length="40" mass="4652">MVVVALSRGLTIHQQVIKEFSWSFCLVRCASYKVNMFLFV</sequence>
<comment type="caution">
    <text evidence="1">The sequence shown here is derived from an EMBL/GenBank/DDBJ whole genome shotgun (WGS) entry which is preliminary data.</text>
</comment>
<dbReference type="EMBL" id="MNCJ02000319">
    <property type="protein sequence ID" value="KAF5809914.1"/>
    <property type="molecule type" value="Genomic_DNA"/>
</dbReference>
<name>A0A9K3NR96_HELAN</name>
<dbReference type="AlphaFoldDB" id="A0A9K3NR96"/>
<protein>
    <submittedName>
        <fullName evidence="1">Uncharacterized protein</fullName>
    </submittedName>
</protein>
<dbReference type="Gramene" id="mRNA:HanXRQr2_Chr04g0163051">
    <property type="protein sequence ID" value="mRNA:HanXRQr2_Chr04g0163051"/>
    <property type="gene ID" value="HanXRQr2_Chr04g0163051"/>
</dbReference>
<evidence type="ECO:0000313" key="2">
    <source>
        <dbReference type="Proteomes" id="UP000215914"/>
    </source>
</evidence>